<dbReference type="EMBL" id="LNQE01000024">
    <property type="protein sequence ID" value="KUG29891.1"/>
    <property type="molecule type" value="Genomic_DNA"/>
</dbReference>
<dbReference type="InterPro" id="IPR006860">
    <property type="entry name" value="FecR"/>
</dbReference>
<evidence type="ECO:0000313" key="3">
    <source>
        <dbReference type="EMBL" id="KUG29891.1"/>
    </source>
</evidence>
<evidence type="ECO:0000256" key="1">
    <source>
        <dbReference type="SAM" id="MobiDB-lite"/>
    </source>
</evidence>
<dbReference type="AlphaFoldDB" id="A0A0W8GB73"/>
<name>A0A0W8GB73_9ZZZZ</name>
<keyword evidence="3" id="KW-0282">Flagellum</keyword>
<feature type="domain" description="FecR protein" evidence="2">
    <location>
        <begin position="97"/>
        <end position="187"/>
    </location>
</feature>
<comment type="caution">
    <text evidence="3">The sequence shown here is derived from an EMBL/GenBank/DDBJ whole genome shotgun (WGS) entry which is preliminary data.</text>
</comment>
<feature type="region of interest" description="Disordered" evidence="1">
    <location>
        <begin position="258"/>
        <end position="278"/>
    </location>
</feature>
<keyword evidence="3" id="KW-0966">Cell projection</keyword>
<sequence length="278" mass="29461">MHRYLFLTATIGLLLLAAPCALATGEPAGEAAVRTDVPAGRDGGDGRTPDQAGPESASAPLPQAGVLEDLRGMVTARQDGGEPRSLCKDAPVFVSDILATGPADKGKVVFADDSVLEIGPDSEVHIAEFAYDTTDRDNFRQGIRMAKGLFRYATGKIVAHDPARLHMESPLASIGIRGTTTDHLIQVREEITDGKPERIVETELHALRQSKAKTEVVVTHLNKPVSLKKEDAAASLAPKKPAVTRPLTADEKKIFAEIPLSPAPFDPRPGSSLLGGGQ</sequence>
<organism evidence="3">
    <name type="scientific">hydrocarbon metagenome</name>
    <dbReference type="NCBI Taxonomy" id="938273"/>
    <lineage>
        <taxon>unclassified sequences</taxon>
        <taxon>metagenomes</taxon>
        <taxon>ecological metagenomes</taxon>
    </lineage>
</organism>
<reference evidence="3" key="1">
    <citation type="journal article" date="2015" name="Proc. Natl. Acad. Sci. U.S.A.">
        <title>Networks of energetic and metabolic interactions define dynamics in microbial communities.</title>
        <authorList>
            <person name="Embree M."/>
            <person name="Liu J.K."/>
            <person name="Al-Bassam M.M."/>
            <person name="Zengler K."/>
        </authorList>
    </citation>
    <scope>NUCLEOTIDE SEQUENCE</scope>
</reference>
<proteinExistence type="predicted"/>
<accession>A0A0W8GB73</accession>
<feature type="region of interest" description="Disordered" evidence="1">
    <location>
        <begin position="27"/>
        <end position="61"/>
    </location>
</feature>
<keyword evidence="3" id="KW-0969">Cilium</keyword>
<evidence type="ECO:0000259" key="2">
    <source>
        <dbReference type="Pfam" id="PF04773"/>
    </source>
</evidence>
<gene>
    <name evidence="3" type="ORF">ASZ90_000200</name>
</gene>
<protein>
    <submittedName>
        <fullName evidence="3">Flagellar hook-length control protein flik</fullName>
    </submittedName>
</protein>
<dbReference type="Pfam" id="PF04773">
    <property type="entry name" value="FecR"/>
    <property type="match status" value="1"/>
</dbReference>